<comment type="caution">
    <text evidence="14">The sequence shown here is derived from an EMBL/GenBank/DDBJ whole genome shotgun (WGS) entry which is preliminary data.</text>
</comment>
<keyword evidence="6 12" id="KW-0732">Signal</keyword>
<evidence type="ECO:0000259" key="13">
    <source>
        <dbReference type="Pfam" id="PF02244"/>
    </source>
</evidence>
<evidence type="ECO:0000256" key="5">
    <source>
        <dbReference type="ARBA" id="ARBA00022723"/>
    </source>
</evidence>
<dbReference type="Proteomes" id="UP000198287">
    <property type="component" value="Unassembled WGS sequence"/>
</dbReference>
<dbReference type="GO" id="GO:0004180">
    <property type="term" value="F:carboxypeptidase activity"/>
    <property type="evidence" value="ECO:0007669"/>
    <property type="project" value="UniProtKB-KW"/>
</dbReference>
<protein>
    <recommendedName>
        <fullName evidence="11">Zinc carboxypeptidase A 1</fullName>
    </recommendedName>
</protein>
<keyword evidence="4" id="KW-0645">Protease</keyword>
<keyword evidence="7" id="KW-0378">Hydrolase</keyword>
<accession>A0A226E5H1</accession>
<dbReference type="GO" id="GO:0006508">
    <property type="term" value="P:proteolysis"/>
    <property type="evidence" value="ECO:0007669"/>
    <property type="project" value="UniProtKB-KW"/>
</dbReference>
<organism evidence="14 15">
    <name type="scientific">Folsomia candida</name>
    <name type="common">Springtail</name>
    <dbReference type="NCBI Taxonomy" id="158441"/>
    <lineage>
        <taxon>Eukaryota</taxon>
        <taxon>Metazoa</taxon>
        <taxon>Ecdysozoa</taxon>
        <taxon>Arthropoda</taxon>
        <taxon>Hexapoda</taxon>
        <taxon>Collembola</taxon>
        <taxon>Entomobryomorpha</taxon>
        <taxon>Isotomoidea</taxon>
        <taxon>Isotomidae</taxon>
        <taxon>Proisotominae</taxon>
        <taxon>Folsomia</taxon>
    </lineage>
</organism>
<evidence type="ECO:0000256" key="9">
    <source>
        <dbReference type="ARBA" id="ARBA00023049"/>
    </source>
</evidence>
<evidence type="ECO:0000256" key="1">
    <source>
        <dbReference type="ARBA" id="ARBA00001947"/>
    </source>
</evidence>
<dbReference type="Pfam" id="PF02244">
    <property type="entry name" value="Propep_M14"/>
    <property type="match status" value="1"/>
</dbReference>
<evidence type="ECO:0000256" key="6">
    <source>
        <dbReference type="ARBA" id="ARBA00022729"/>
    </source>
</evidence>
<dbReference type="SUPFAM" id="SSF54897">
    <property type="entry name" value="Protease propeptides/inhibitors"/>
    <property type="match status" value="1"/>
</dbReference>
<comment type="similarity">
    <text evidence="2">Belongs to the peptidase M14 family.</text>
</comment>
<dbReference type="InterPro" id="IPR036990">
    <property type="entry name" value="M14A-like_propep"/>
</dbReference>
<keyword evidence="9" id="KW-0482">Metalloprotease</keyword>
<keyword evidence="8" id="KW-0862">Zinc</keyword>
<evidence type="ECO:0000256" key="7">
    <source>
        <dbReference type="ARBA" id="ARBA00022801"/>
    </source>
</evidence>
<dbReference type="EMBL" id="LNIX01000007">
    <property type="protein sequence ID" value="OXA51796.1"/>
    <property type="molecule type" value="Genomic_DNA"/>
</dbReference>
<evidence type="ECO:0000256" key="11">
    <source>
        <dbReference type="ARBA" id="ARBA00069039"/>
    </source>
</evidence>
<keyword evidence="3 14" id="KW-0121">Carboxypeptidase</keyword>
<evidence type="ECO:0000256" key="12">
    <source>
        <dbReference type="SAM" id="SignalP"/>
    </source>
</evidence>
<comment type="cofactor">
    <cofactor evidence="1">
        <name>Zn(2+)</name>
        <dbReference type="ChEBI" id="CHEBI:29105"/>
    </cofactor>
</comment>
<evidence type="ECO:0000256" key="8">
    <source>
        <dbReference type="ARBA" id="ARBA00022833"/>
    </source>
</evidence>
<evidence type="ECO:0000313" key="15">
    <source>
        <dbReference type="Proteomes" id="UP000198287"/>
    </source>
</evidence>
<evidence type="ECO:0000256" key="4">
    <source>
        <dbReference type="ARBA" id="ARBA00022670"/>
    </source>
</evidence>
<proteinExistence type="inferred from homology"/>
<reference evidence="14 15" key="1">
    <citation type="submission" date="2015-12" db="EMBL/GenBank/DDBJ databases">
        <title>The genome of Folsomia candida.</title>
        <authorList>
            <person name="Faddeeva A."/>
            <person name="Derks M.F."/>
            <person name="Anvar Y."/>
            <person name="Smit S."/>
            <person name="Van Straalen N."/>
            <person name="Roelofs D."/>
        </authorList>
    </citation>
    <scope>NUCLEOTIDE SEQUENCE [LARGE SCALE GENOMIC DNA]</scope>
    <source>
        <strain evidence="14 15">VU population</strain>
        <tissue evidence="14">Whole body</tissue>
    </source>
</reference>
<feature type="domain" description="Carboxypeptidase activation peptide" evidence="13">
    <location>
        <begin position="33"/>
        <end position="107"/>
    </location>
</feature>
<dbReference type="OrthoDB" id="3626597at2759"/>
<evidence type="ECO:0000256" key="3">
    <source>
        <dbReference type="ARBA" id="ARBA00022645"/>
    </source>
</evidence>
<evidence type="ECO:0000256" key="10">
    <source>
        <dbReference type="ARBA" id="ARBA00023157"/>
    </source>
</evidence>
<gene>
    <name evidence="14" type="ORF">Fcan01_13723</name>
</gene>
<dbReference type="GO" id="GO:0008237">
    <property type="term" value="F:metallopeptidase activity"/>
    <property type="evidence" value="ECO:0007669"/>
    <property type="project" value="UniProtKB-KW"/>
</dbReference>
<dbReference type="GO" id="GO:0046872">
    <property type="term" value="F:metal ion binding"/>
    <property type="evidence" value="ECO:0007669"/>
    <property type="project" value="UniProtKB-KW"/>
</dbReference>
<keyword evidence="10" id="KW-1015">Disulfide bond</keyword>
<sequence>MKFALVVTLTLLGLAFSNQISAERVKYDNYKVYRFIPQTEEERQVLIQLQESNLGVKFWKGVKSVGQPVDVMVPPHVQMDLLPAMTRRENMGVSVFVEDVQKLIDQEALTILKEGRALDWTSYGTLADVRIYKLFAMFRLQIATCKK</sequence>
<keyword evidence="5" id="KW-0479">Metal-binding</keyword>
<dbReference type="OMA" id="AMTRREN"/>
<keyword evidence="15" id="KW-1185">Reference proteome</keyword>
<dbReference type="FunFam" id="3.30.70.340:FF:000002">
    <property type="entry name" value="Carboxypeptidase A"/>
    <property type="match status" value="1"/>
</dbReference>
<feature type="chain" id="PRO_5012262794" description="Zinc carboxypeptidase A 1" evidence="12">
    <location>
        <begin position="23"/>
        <end position="147"/>
    </location>
</feature>
<feature type="signal peptide" evidence="12">
    <location>
        <begin position="1"/>
        <end position="22"/>
    </location>
</feature>
<evidence type="ECO:0000313" key="14">
    <source>
        <dbReference type="EMBL" id="OXA51796.1"/>
    </source>
</evidence>
<dbReference type="AlphaFoldDB" id="A0A226E5H1"/>
<dbReference type="Gene3D" id="3.30.70.340">
    <property type="entry name" value="Metallocarboxypeptidase-like"/>
    <property type="match status" value="1"/>
</dbReference>
<name>A0A226E5H1_FOLCA</name>
<evidence type="ECO:0000256" key="2">
    <source>
        <dbReference type="ARBA" id="ARBA00005988"/>
    </source>
</evidence>
<dbReference type="InterPro" id="IPR003146">
    <property type="entry name" value="M14A_act_pep"/>
</dbReference>